<organism evidence="1 2">
    <name type="scientific">lymphocystis disease virus-China</name>
    <dbReference type="NCBI Taxonomy" id="256729"/>
    <lineage>
        <taxon>Viruses</taxon>
        <taxon>Varidnaviria</taxon>
        <taxon>Bamfordvirae</taxon>
        <taxon>Nucleocytoviricota</taxon>
        <taxon>Megaviricetes</taxon>
        <taxon>Pimascovirales</taxon>
        <taxon>Pimascovirales incertae sedis</taxon>
        <taxon>Iridoviridae</taxon>
        <taxon>Alphairidovirinae</taxon>
        <taxon>Lymphocystivirus</taxon>
        <taxon>Lymphocystivirus paralichthys1</taxon>
        <taxon>Lymphocystis disease virus 2</taxon>
    </lineage>
</organism>
<proteinExistence type="predicted"/>
<accession>Q677Q2</accession>
<evidence type="ECO:0000313" key="2">
    <source>
        <dbReference type="Proteomes" id="UP000106699"/>
    </source>
</evidence>
<evidence type="ECO:0000313" key="1">
    <source>
        <dbReference type="EMBL" id="AAU11055.1"/>
    </source>
</evidence>
<name>Q677Q2_9VIRU</name>
<dbReference type="GeneID" id="2979113"/>
<protein>
    <submittedName>
        <fullName evidence="1">Uncharacterized protein</fullName>
    </submittedName>
</protein>
<dbReference type="KEGG" id="vg:2979113"/>
<dbReference type="EMBL" id="AY380826">
    <property type="protein sequence ID" value="AAU11055.1"/>
    <property type="molecule type" value="Genomic_DNA"/>
</dbReference>
<reference evidence="1 2" key="1">
    <citation type="journal article" date="2004" name="J. Virol.">
        <title>Complete genome sequence of lymphocystis disease virus isolated from China.</title>
        <authorList>
            <person name="Zhang Q.Y."/>
            <person name="Xiao F."/>
            <person name="Xie J."/>
            <person name="Li Z.Q."/>
            <person name="Gui J.F."/>
        </authorList>
    </citation>
    <scope>NUCLEOTIDE SEQUENCE [LARGE SCALE GENOMIC DNA]</scope>
</reference>
<sequence>MSFKLINCFKSRFFRIIGGQTINDNCKFFEQWVHILYKIGK</sequence>
<keyword evidence="2" id="KW-1185">Reference proteome</keyword>
<dbReference type="Proteomes" id="UP000106699">
    <property type="component" value="Segment"/>
</dbReference>
<dbReference type="RefSeq" id="YP_073716.1">
    <property type="nucleotide sequence ID" value="NC_005902.1"/>
</dbReference>